<dbReference type="Gene3D" id="2.10.25.10">
    <property type="entry name" value="Laminin"/>
    <property type="match status" value="1"/>
</dbReference>
<protein>
    <submittedName>
        <fullName evidence="2">Wall-associated receptor kinase-like</fullName>
    </submittedName>
</protein>
<evidence type="ECO:0000256" key="1">
    <source>
        <dbReference type="SAM" id="SignalP"/>
    </source>
</evidence>
<feature type="signal peptide" evidence="1">
    <location>
        <begin position="1"/>
        <end position="25"/>
    </location>
</feature>
<evidence type="ECO:0000313" key="2">
    <source>
        <dbReference type="EMBL" id="KAF5183291.1"/>
    </source>
</evidence>
<keyword evidence="2" id="KW-0675">Receptor</keyword>
<name>A0A7J6VF27_THATH</name>
<keyword evidence="1" id="KW-0732">Signal</keyword>
<feature type="chain" id="PRO_5029569353" evidence="1">
    <location>
        <begin position="26"/>
        <end position="238"/>
    </location>
</feature>
<keyword evidence="2" id="KW-0418">Kinase</keyword>
<proteinExistence type="predicted"/>
<dbReference type="OrthoDB" id="4062651at2759"/>
<comment type="caution">
    <text evidence="2">The sequence shown here is derived from an EMBL/GenBank/DDBJ whole genome shotgun (WGS) entry which is preliminary data.</text>
</comment>
<dbReference type="GO" id="GO:0016301">
    <property type="term" value="F:kinase activity"/>
    <property type="evidence" value="ECO:0007669"/>
    <property type="project" value="UniProtKB-KW"/>
</dbReference>
<accession>A0A7J6VF27</accession>
<keyword evidence="2" id="KW-0808">Transferase</keyword>
<organism evidence="2 3">
    <name type="scientific">Thalictrum thalictroides</name>
    <name type="common">Rue-anemone</name>
    <name type="synonym">Anemone thalictroides</name>
    <dbReference type="NCBI Taxonomy" id="46969"/>
    <lineage>
        <taxon>Eukaryota</taxon>
        <taxon>Viridiplantae</taxon>
        <taxon>Streptophyta</taxon>
        <taxon>Embryophyta</taxon>
        <taxon>Tracheophyta</taxon>
        <taxon>Spermatophyta</taxon>
        <taxon>Magnoliopsida</taxon>
        <taxon>Ranunculales</taxon>
        <taxon>Ranunculaceae</taxon>
        <taxon>Thalictroideae</taxon>
        <taxon>Thalictrum</taxon>
    </lineage>
</organism>
<evidence type="ECO:0000313" key="3">
    <source>
        <dbReference type="Proteomes" id="UP000554482"/>
    </source>
</evidence>
<dbReference type="EMBL" id="JABWDY010033642">
    <property type="protein sequence ID" value="KAF5183291.1"/>
    <property type="molecule type" value="Genomic_DNA"/>
</dbReference>
<dbReference type="Proteomes" id="UP000554482">
    <property type="component" value="Unassembled WGS sequence"/>
</dbReference>
<reference evidence="2 3" key="1">
    <citation type="submission" date="2020-06" db="EMBL/GenBank/DDBJ databases">
        <title>Transcriptomic and genomic resources for Thalictrum thalictroides and T. hernandezii: Facilitating candidate gene discovery in an emerging model plant lineage.</title>
        <authorList>
            <person name="Arias T."/>
            <person name="Riano-Pachon D.M."/>
            <person name="Di Stilio V.S."/>
        </authorList>
    </citation>
    <scope>NUCLEOTIDE SEQUENCE [LARGE SCALE GENOMIC DNA]</scope>
    <source>
        <strain evidence="3">cv. WT478/WT964</strain>
        <tissue evidence="2">Leaves</tissue>
    </source>
</reference>
<feature type="non-terminal residue" evidence="2">
    <location>
        <position position="238"/>
    </location>
</feature>
<dbReference type="PANTHER" id="PTHR33491">
    <property type="entry name" value="OSJNBA0016N04.9 PROTEIN"/>
    <property type="match status" value="1"/>
</dbReference>
<keyword evidence="3" id="KW-1185">Reference proteome</keyword>
<dbReference type="AlphaFoldDB" id="A0A7J6VF27"/>
<gene>
    <name evidence="2" type="ORF">FRX31_027121</name>
</gene>
<sequence length="238" mass="26634">MISKHGFMVLVLLLIILSLEFKASALCQRLCGDIRLPYPFGFSEDCEIRLSCSESREILIGEFKFHNLTSDNLIVNIPAECNRPIETLSQLVTPNYAISTQNGILLGNCNSMVMQNDCIISNNSIQRHFELQECSGQNVSCYSKEDKEDNKFLSWNELNQSGCNMLFSSVALDDLNKGTSMAVEFQKIQLGWWLKGNCKCSDHTTCTNFTVKEGLGYRCKCNRGYVGDGFSAGVGCRK</sequence>